<dbReference type="InterPro" id="IPR000305">
    <property type="entry name" value="GIY-YIG_endonuc"/>
</dbReference>
<name>A0A4Z0LB69_9FLAO</name>
<dbReference type="InterPro" id="IPR035901">
    <property type="entry name" value="GIY-YIG_endonuc_sf"/>
</dbReference>
<dbReference type="Proteomes" id="UP000297407">
    <property type="component" value="Unassembled WGS sequence"/>
</dbReference>
<evidence type="ECO:0000313" key="2">
    <source>
        <dbReference type="EMBL" id="TGD58988.1"/>
    </source>
</evidence>
<reference evidence="2 3" key="1">
    <citation type="submission" date="2019-04" db="EMBL/GenBank/DDBJ databases">
        <title>Flavobacterium sp. strain DS2-A Genome sequencing and assembly.</title>
        <authorList>
            <person name="Kim I."/>
        </authorList>
    </citation>
    <scope>NUCLEOTIDE SEQUENCE [LARGE SCALE GENOMIC DNA]</scope>
    <source>
        <strain evidence="2 3">DS2-A</strain>
    </source>
</reference>
<comment type="caution">
    <text evidence="2">The sequence shown here is derived from an EMBL/GenBank/DDBJ whole genome shotgun (WGS) entry which is preliminary data.</text>
</comment>
<dbReference type="PROSITE" id="PS50164">
    <property type="entry name" value="GIY_YIG"/>
    <property type="match status" value="1"/>
</dbReference>
<feature type="domain" description="GIY-YIG" evidence="1">
    <location>
        <begin position="64"/>
        <end position="160"/>
    </location>
</feature>
<sequence>MISSAFDLGEKLNNQSVNYYLHSPLWNRFNFSHIDISFTNWQKSKYLNITADDFDPAINSIPNDSGGLYLFYVKCNIITGITEFPFYIGRAQYTENQNLRKRVKEYFQKYSRSDERPKITKMFKYWALDLHLAYLPLDNNSNIVDLEKQLINYLLLPMNDEIPDQEIKQAIKAF</sequence>
<proteinExistence type="predicted"/>
<dbReference type="SUPFAM" id="SSF82771">
    <property type="entry name" value="GIY-YIG endonuclease"/>
    <property type="match status" value="1"/>
</dbReference>
<dbReference type="AlphaFoldDB" id="A0A4Z0LB69"/>
<evidence type="ECO:0000259" key="1">
    <source>
        <dbReference type="PROSITE" id="PS50164"/>
    </source>
</evidence>
<dbReference type="EMBL" id="SRLH01000002">
    <property type="protein sequence ID" value="TGD58988.1"/>
    <property type="molecule type" value="Genomic_DNA"/>
</dbReference>
<accession>A0A4Z0LB69</accession>
<evidence type="ECO:0000313" key="3">
    <source>
        <dbReference type="Proteomes" id="UP000297407"/>
    </source>
</evidence>
<dbReference type="Gene3D" id="3.40.1440.10">
    <property type="entry name" value="GIY-YIG endonuclease"/>
    <property type="match status" value="1"/>
</dbReference>
<keyword evidence="3" id="KW-1185">Reference proteome</keyword>
<dbReference type="RefSeq" id="WP_135525298.1">
    <property type="nucleotide sequence ID" value="NZ_SRLH01000002.1"/>
</dbReference>
<protein>
    <recommendedName>
        <fullName evidence="1">GIY-YIG domain-containing protein</fullName>
    </recommendedName>
</protein>
<gene>
    <name evidence="2" type="ORF">E4635_03820</name>
</gene>
<dbReference type="OrthoDB" id="1423413at2"/>
<organism evidence="2 3">
    <name type="scientific">Flavobacterium humi</name>
    <dbReference type="NCBI Taxonomy" id="2562683"/>
    <lineage>
        <taxon>Bacteria</taxon>
        <taxon>Pseudomonadati</taxon>
        <taxon>Bacteroidota</taxon>
        <taxon>Flavobacteriia</taxon>
        <taxon>Flavobacteriales</taxon>
        <taxon>Flavobacteriaceae</taxon>
        <taxon>Flavobacterium</taxon>
    </lineage>
</organism>